<organism evidence="4 5">
    <name type="scientific">Herbidospora galbida</name>
    <dbReference type="NCBI Taxonomy" id="2575442"/>
    <lineage>
        <taxon>Bacteria</taxon>
        <taxon>Bacillati</taxon>
        <taxon>Actinomycetota</taxon>
        <taxon>Actinomycetes</taxon>
        <taxon>Streptosporangiales</taxon>
        <taxon>Streptosporangiaceae</taxon>
        <taxon>Herbidospora</taxon>
    </lineage>
</organism>
<reference evidence="4 5" key="1">
    <citation type="submission" date="2019-04" db="EMBL/GenBank/DDBJ databases">
        <title>Herbidospora sp. NEAU-GS14.nov., a novel actinomycete isolated from soil.</title>
        <authorList>
            <person name="Han L."/>
        </authorList>
    </citation>
    <scope>NUCLEOTIDE SEQUENCE [LARGE SCALE GENOMIC DNA]</scope>
    <source>
        <strain evidence="4 5">NEAU-GS14</strain>
    </source>
</reference>
<evidence type="ECO:0000313" key="4">
    <source>
        <dbReference type="EMBL" id="TKK90744.1"/>
    </source>
</evidence>
<sequence>MLKLGVLGVGAIATVDYGVLPNLHHIADKVELVALCDPVEERTAAAAKRFGARETYATLDEMLDESDLDLVLNLTPIPAHGATSLKILEAGRHLATEKPLATTMEEADALIDLAAASGLKIVCSPPNMLYPSRIEAARLIREGIIGKVAFAKVRASHGGPASMMNWPTDPTWFYQEGSGPLFDVGVYGIHEMLGLLGPAKRVSAFSGITEPTRVVRSGPYAGKEITVTTDDNTLIMLDFGGGTFAVVDGTFNVNAAKGPRLEVFGRKGTLNLPNNLPVNGGRGIDLFLLEAAAGLSGWVDLDLAHLELAQQRVDKLRRALLVDHLADVVNGAAEEVMGGDVARHALEIMLKAHESARTGQALELTTTFNWS</sequence>
<dbReference type="Pfam" id="PF01408">
    <property type="entry name" value="GFO_IDH_MocA"/>
    <property type="match status" value="1"/>
</dbReference>
<dbReference type="EMBL" id="SZQA01000002">
    <property type="protein sequence ID" value="TKK90744.1"/>
    <property type="molecule type" value="Genomic_DNA"/>
</dbReference>
<dbReference type="InterPro" id="IPR000683">
    <property type="entry name" value="Gfo/Idh/MocA-like_OxRdtase_N"/>
</dbReference>
<comment type="caution">
    <text evidence="4">The sequence shown here is derived from an EMBL/GenBank/DDBJ whole genome shotgun (WGS) entry which is preliminary data.</text>
</comment>
<feature type="domain" description="GFO/IDH/MocA-like oxidoreductase" evidence="3">
    <location>
        <begin position="135"/>
        <end position="270"/>
    </location>
</feature>
<dbReference type="Proteomes" id="UP000308705">
    <property type="component" value="Unassembled WGS sequence"/>
</dbReference>
<accession>A0A4U3MPR5</accession>
<name>A0A4U3MPR5_9ACTN</name>
<evidence type="ECO:0000313" key="5">
    <source>
        <dbReference type="Proteomes" id="UP000308705"/>
    </source>
</evidence>
<dbReference type="GO" id="GO:0016491">
    <property type="term" value="F:oxidoreductase activity"/>
    <property type="evidence" value="ECO:0007669"/>
    <property type="project" value="UniProtKB-KW"/>
</dbReference>
<keyword evidence="1" id="KW-0560">Oxidoreductase</keyword>
<dbReference type="GO" id="GO:0000166">
    <property type="term" value="F:nucleotide binding"/>
    <property type="evidence" value="ECO:0007669"/>
    <property type="project" value="InterPro"/>
</dbReference>
<dbReference type="Gene3D" id="3.40.50.720">
    <property type="entry name" value="NAD(P)-binding Rossmann-like Domain"/>
    <property type="match status" value="1"/>
</dbReference>
<evidence type="ECO:0000259" key="2">
    <source>
        <dbReference type="Pfam" id="PF01408"/>
    </source>
</evidence>
<proteinExistence type="predicted"/>
<dbReference type="OrthoDB" id="9776544at2"/>
<keyword evidence="5" id="KW-1185">Reference proteome</keyword>
<dbReference type="InterPro" id="IPR036291">
    <property type="entry name" value="NAD(P)-bd_dom_sf"/>
</dbReference>
<evidence type="ECO:0000259" key="3">
    <source>
        <dbReference type="Pfam" id="PF22725"/>
    </source>
</evidence>
<dbReference type="PANTHER" id="PTHR43818:SF11">
    <property type="entry name" value="BCDNA.GH03377"/>
    <property type="match status" value="1"/>
</dbReference>
<gene>
    <name evidence="4" type="ORF">FDA94_02975</name>
</gene>
<dbReference type="PANTHER" id="PTHR43818">
    <property type="entry name" value="BCDNA.GH03377"/>
    <property type="match status" value="1"/>
</dbReference>
<dbReference type="InterPro" id="IPR050463">
    <property type="entry name" value="Gfo/Idh/MocA_oxidrdct_glycsds"/>
</dbReference>
<dbReference type="Pfam" id="PF22725">
    <property type="entry name" value="GFO_IDH_MocA_C3"/>
    <property type="match status" value="1"/>
</dbReference>
<dbReference type="SUPFAM" id="SSF55347">
    <property type="entry name" value="Glyceraldehyde-3-phosphate dehydrogenase-like, C-terminal domain"/>
    <property type="match status" value="1"/>
</dbReference>
<dbReference type="RefSeq" id="WP_137245486.1">
    <property type="nucleotide sequence ID" value="NZ_SZQA01000002.1"/>
</dbReference>
<feature type="domain" description="Gfo/Idh/MocA-like oxidoreductase N-terminal" evidence="2">
    <location>
        <begin position="3"/>
        <end position="120"/>
    </location>
</feature>
<dbReference type="SUPFAM" id="SSF51735">
    <property type="entry name" value="NAD(P)-binding Rossmann-fold domains"/>
    <property type="match status" value="1"/>
</dbReference>
<protein>
    <submittedName>
        <fullName evidence="4">Gfo/Idh/MocA family oxidoreductase</fullName>
    </submittedName>
</protein>
<dbReference type="AlphaFoldDB" id="A0A4U3MPR5"/>
<dbReference type="Gene3D" id="3.30.360.10">
    <property type="entry name" value="Dihydrodipicolinate Reductase, domain 2"/>
    <property type="match status" value="1"/>
</dbReference>
<evidence type="ECO:0000256" key="1">
    <source>
        <dbReference type="ARBA" id="ARBA00023002"/>
    </source>
</evidence>
<dbReference type="InterPro" id="IPR055170">
    <property type="entry name" value="GFO_IDH_MocA-like_dom"/>
</dbReference>